<protein>
    <submittedName>
        <fullName evidence="2">Uncharacterized protein</fullName>
    </submittedName>
</protein>
<dbReference type="STRING" id="443218.AS9A_0648"/>
<organism evidence="2 3">
    <name type="scientific">Hoyosella subflava (strain DSM 45089 / JCM 17490 / NBRC 109087 / DQS3-9A1)</name>
    <name type="common">Amycolicicoccus subflavus</name>
    <dbReference type="NCBI Taxonomy" id="443218"/>
    <lineage>
        <taxon>Bacteria</taxon>
        <taxon>Bacillati</taxon>
        <taxon>Actinomycetota</taxon>
        <taxon>Actinomycetes</taxon>
        <taxon>Mycobacteriales</taxon>
        <taxon>Hoyosellaceae</taxon>
        <taxon>Hoyosella</taxon>
    </lineage>
</organism>
<proteinExistence type="predicted"/>
<dbReference type="OrthoDB" id="9849361at2"/>
<dbReference type="HOGENOM" id="CLU_2581984_0_0_11"/>
<keyword evidence="1" id="KW-0472">Membrane</keyword>
<keyword evidence="1" id="KW-0812">Transmembrane</keyword>
<accession>F6EKD1</accession>
<dbReference type="Proteomes" id="UP000009235">
    <property type="component" value="Chromosome"/>
</dbReference>
<dbReference type="AlphaFoldDB" id="F6EKD1"/>
<keyword evidence="1" id="KW-1133">Transmembrane helix</keyword>
<evidence type="ECO:0000256" key="1">
    <source>
        <dbReference type="SAM" id="Phobius"/>
    </source>
</evidence>
<name>F6EKD1_HOYSD</name>
<keyword evidence="3" id="KW-1185">Reference proteome</keyword>
<sequence length="80" mass="8638">MGRPLTALICGLVLIVGSVASWFRGVESRVEDLSDLGLSPQTVTWYSGPWLTVAAVLAAAGGVLLVWCVRGFASRRHRQR</sequence>
<evidence type="ECO:0000313" key="3">
    <source>
        <dbReference type="Proteomes" id="UP000009235"/>
    </source>
</evidence>
<reference evidence="2 3" key="1">
    <citation type="journal article" date="2011" name="J. Bacteriol.">
        <title>Complete genome sequence of Amycolicicoccus subflavus DQS3-9A1T, an actinomycete isolated from crude oil-polluted soil.</title>
        <authorList>
            <person name="Cai M."/>
            <person name="Chen W.M."/>
            <person name="Nie Y."/>
            <person name="Chi C.Q."/>
            <person name="Wang Y.N."/>
            <person name="Tang Y.Q."/>
            <person name="Li G.Y."/>
            <person name="Wu X.L."/>
        </authorList>
    </citation>
    <scope>NUCLEOTIDE SEQUENCE [LARGE SCALE GENOMIC DNA]</scope>
    <source>
        <strain evidence="3">DSM 45089 / DQS3-9A1</strain>
    </source>
</reference>
<dbReference type="KEGG" id="asd:AS9A_0648"/>
<feature type="transmembrane region" description="Helical" evidence="1">
    <location>
        <begin position="49"/>
        <end position="73"/>
    </location>
</feature>
<gene>
    <name evidence="2" type="ordered locus">AS9A_0648</name>
</gene>
<dbReference type="EMBL" id="CP002786">
    <property type="protein sequence ID" value="AEF39102.1"/>
    <property type="molecule type" value="Genomic_DNA"/>
</dbReference>
<evidence type="ECO:0000313" key="2">
    <source>
        <dbReference type="EMBL" id="AEF39102.1"/>
    </source>
</evidence>
<dbReference type="RefSeq" id="WP_013805451.1">
    <property type="nucleotide sequence ID" value="NC_015564.1"/>
</dbReference>